<dbReference type="GO" id="GO:0000256">
    <property type="term" value="P:allantoin catabolic process"/>
    <property type="evidence" value="ECO:0007669"/>
    <property type="project" value="InterPro"/>
</dbReference>
<organism evidence="4 5">
    <name type="scientific">Pseudolycoriella hygida</name>
    <dbReference type="NCBI Taxonomy" id="35572"/>
    <lineage>
        <taxon>Eukaryota</taxon>
        <taxon>Metazoa</taxon>
        <taxon>Ecdysozoa</taxon>
        <taxon>Arthropoda</taxon>
        <taxon>Hexapoda</taxon>
        <taxon>Insecta</taxon>
        <taxon>Pterygota</taxon>
        <taxon>Neoptera</taxon>
        <taxon>Endopterygota</taxon>
        <taxon>Diptera</taxon>
        <taxon>Nematocera</taxon>
        <taxon>Sciaroidea</taxon>
        <taxon>Sciaridae</taxon>
        <taxon>Pseudolycoriella</taxon>
    </lineage>
</organism>
<evidence type="ECO:0000259" key="3">
    <source>
        <dbReference type="Pfam" id="PF03561"/>
    </source>
</evidence>
<dbReference type="GO" id="GO:0004037">
    <property type="term" value="F:allantoicase activity"/>
    <property type="evidence" value="ECO:0007669"/>
    <property type="project" value="InterPro"/>
</dbReference>
<comment type="similarity">
    <text evidence="1">Belongs to the allantoicase family.</text>
</comment>
<proteinExistence type="inferred from homology"/>
<dbReference type="NCBIfam" id="TIGR02961">
    <property type="entry name" value="allantoicase"/>
    <property type="match status" value="1"/>
</dbReference>
<dbReference type="Proteomes" id="UP001151699">
    <property type="component" value="Chromosome A"/>
</dbReference>
<dbReference type="Pfam" id="PF03561">
    <property type="entry name" value="Allantoicase"/>
    <property type="match status" value="2"/>
</dbReference>
<gene>
    <name evidence="4" type="primary">allc</name>
    <name evidence="4" type="ORF">Bhyg_04583</name>
</gene>
<dbReference type="InterPro" id="IPR008979">
    <property type="entry name" value="Galactose-bd-like_sf"/>
</dbReference>
<name>A0A9Q0NFL4_9DIPT</name>
<protein>
    <recommendedName>
        <fullName evidence="2">Allantoate amidinohydrolase</fullName>
    </recommendedName>
</protein>
<accession>A0A9Q0NFL4</accession>
<dbReference type="OrthoDB" id="10266039at2759"/>
<evidence type="ECO:0000313" key="5">
    <source>
        <dbReference type="Proteomes" id="UP001151699"/>
    </source>
</evidence>
<feature type="domain" description="Allantoicase" evidence="3">
    <location>
        <begin position="24"/>
        <end position="198"/>
    </location>
</feature>
<comment type="caution">
    <text evidence="4">The sequence shown here is derived from an EMBL/GenBank/DDBJ whole genome shotgun (WGS) entry which is preliminary data.</text>
</comment>
<dbReference type="PANTHER" id="PTHR12045:SF3">
    <property type="entry name" value="INACTIVE ALLANTOICASE-RELATED"/>
    <property type="match status" value="1"/>
</dbReference>
<dbReference type="PIRSF" id="PIRSF016516">
    <property type="entry name" value="Allantoicase"/>
    <property type="match status" value="1"/>
</dbReference>
<dbReference type="AlphaFoldDB" id="A0A9Q0NFL4"/>
<reference evidence="4" key="1">
    <citation type="submission" date="2022-07" db="EMBL/GenBank/DDBJ databases">
        <authorList>
            <person name="Trinca V."/>
            <person name="Uliana J.V.C."/>
            <person name="Torres T.T."/>
            <person name="Ward R.J."/>
            <person name="Monesi N."/>
        </authorList>
    </citation>
    <scope>NUCLEOTIDE SEQUENCE</scope>
    <source>
        <strain evidence="4">HSMRA1968</strain>
        <tissue evidence="4">Whole embryos</tissue>
    </source>
</reference>
<dbReference type="PANTHER" id="PTHR12045">
    <property type="entry name" value="ALLANTOICASE"/>
    <property type="match status" value="1"/>
</dbReference>
<sequence length="374" mass="41718">MSSEKKSIIPKFTELNELAGLMNGGQVIFATDDWFASAESMLQNTEPVFIADKYTEFGKWMDGWETRRKRIPGHDWCIVKLGAPCNIKGILVDTAFFTGNYAPRISIQGASLSEYEESLLPHRQGKMGTACSADELQMISKLKTECWPELVEMTSLKPGYEETRKTYISVDSNEVCTYIRVNIYPDGGIARLRVFGTVVPDLSQFDCNDVIDLIAMENGGTCVGYSNAHFGHPRNLIKPNRGVNMGDGWETMRRLDRPAILEADSNGILKVPGCEWAIIKMCCLGYVSEIVVDTCHFKGNFPDSVKIEGTILSPEETLSSAKWVTILANQKLSANKEHFYKNEIHVDGPFSHVRITMSPDGGISRVRLFGQKAH</sequence>
<evidence type="ECO:0000313" key="4">
    <source>
        <dbReference type="EMBL" id="KAJ6649349.1"/>
    </source>
</evidence>
<dbReference type="FunFam" id="2.60.120.260:FF:000077">
    <property type="entry name" value="Probable allantoicase"/>
    <property type="match status" value="1"/>
</dbReference>
<dbReference type="InterPro" id="IPR005164">
    <property type="entry name" value="Allantoicase"/>
</dbReference>
<feature type="domain" description="Allantoicase" evidence="3">
    <location>
        <begin position="219"/>
        <end position="372"/>
    </location>
</feature>
<dbReference type="InterPro" id="IPR015908">
    <property type="entry name" value="Allantoicase_dom"/>
</dbReference>
<dbReference type="EMBL" id="WJQU01000001">
    <property type="protein sequence ID" value="KAJ6649349.1"/>
    <property type="molecule type" value="Genomic_DNA"/>
</dbReference>
<evidence type="ECO:0000256" key="2">
    <source>
        <dbReference type="ARBA" id="ARBA00031078"/>
    </source>
</evidence>
<dbReference type="Gene3D" id="2.60.120.260">
    <property type="entry name" value="Galactose-binding domain-like"/>
    <property type="match status" value="2"/>
</dbReference>
<evidence type="ECO:0000256" key="1">
    <source>
        <dbReference type="ARBA" id="ARBA00009242"/>
    </source>
</evidence>
<dbReference type="SUPFAM" id="SSF49785">
    <property type="entry name" value="Galactose-binding domain-like"/>
    <property type="match status" value="2"/>
</dbReference>
<keyword evidence="5" id="KW-1185">Reference proteome</keyword>
<dbReference type="HAMAP" id="MF_00813">
    <property type="entry name" value="Allantoicase"/>
    <property type="match status" value="1"/>
</dbReference>